<reference evidence="2" key="1">
    <citation type="submission" date="2017-10" db="EMBL/GenBank/DDBJ databases">
        <title>Massilia psychrophilum sp. nov., a novel purple-pigmented bacterium isolated from Tianshan glacier, Xinjiang Municipality, China.</title>
        <authorList>
            <person name="Wang H."/>
        </authorList>
    </citation>
    <scope>NUCLEOTIDE SEQUENCE [LARGE SCALE GENOMIC DNA]</scope>
    <source>
        <strain evidence="2">B2</strain>
    </source>
</reference>
<sequence length="87" mass="9182">MPHETGPFTTLSSGCSLAGRCERFTQFAAKKPGEPAANGQTGKAKHKADVEPVGQFSAGLDTDHQAERSAQAETDHGNRGEQQAKDT</sequence>
<proteinExistence type="predicted"/>
<dbReference type="Proteomes" id="UP000229897">
    <property type="component" value="Chromosome"/>
</dbReference>
<evidence type="ECO:0000256" key="1">
    <source>
        <dbReference type="SAM" id="MobiDB-lite"/>
    </source>
</evidence>
<feature type="region of interest" description="Disordered" evidence="1">
    <location>
        <begin position="29"/>
        <end position="87"/>
    </location>
</feature>
<evidence type="ECO:0000313" key="3">
    <source>
        <dbReference type="Proteomes" id="UP000229897"/>
    </source>
</evidence>
<accession>A0A2D2DH79</accession>
<organism evidence="2 3">
    <name type="scientific">Massilia violaceinigra</name>
    <dbReference type="NCBI Taxonomy" id="2045208"/>
    <lineage>
        <taxon>Bacteria</taxon>
        <taxon>Pseudomonadati</taxon>
        <taxon>Pseudomonadota</taxon>
        <taxon>Betaproteobacteria</taxon>
        <taxon>Burkholderiales</taxon>
        <taxon>Oxalobacteraceae</taxon>
        <taxon>Telluria group</taxon>
        <taxon>Massilia</taxon>
    </lineage>
</organism>
<dbReference type="KEGG" id="mass:CR152_07335"/>
<protein>
    <submittedName>
        <fullName evidence="2">Uncharacterized protein</fullName>
    </submittedName>
</protein>
<name>A0A2D2DH79_9BURK</name>
<gene>
    <name evidence="2" type="ORF">CR152_07335</name>
</gene>
<keyword evidence="3" id="KW-1185">Reference proteome</keyword>
<dbReference type="EMBL" id="CP024608">
    <property type="protein sequence ID" value="ATQ74342.1"/>
    <property type="molecule type" value="Genomic_DNA"/>
</dbReference>
<dbReference type="AlphaFoldDB" id="A0A2D2DH79"/>
<evidence type="ECO:0000313" key="2">
    <source>
        <dbReference type="EMBL" id="ATQ74342.1"/>
    </source>
</evidence>
<feature type="compositionally biased region" description="Basic and acidic residues" evidence="1">
    <location>
        <begin position="73"/>
        <end position="87"/>
    </location>
</feature>